<accession>A0ABD1MQ97</accession>
<name>A0ABD1MQ97_9FABA</name>
<reference evidence="2 3" key="1">
    <citation type="submission" date="2024-08" db="EMBL/GenBank/DDBJ databases">
        <title>Insights into the chromosomal genome structure of Flemingia macrophylla.</title>
        <authorList>
            <person name="Ding Y."/>
            <person name="Zhao Y."/>
            <person name="Bi W."/>
            <person name="Wu M."/>
            <person name="Zhao G."/>
            <person name="Gong Y."/>
            <person name="Li W."/>
            <person name="Zhang P."/>
        </authorList>
    </citation>
    <scope>NUCLEOTIDE SEQUENCE [LARGE SCALE GENOMIC DNA]</scope>
    <source>
        <strain evidence="2">DYQJB</strain>
        <tissue evidence="2">Leaf</tissue>
    </source>
</reference>
<protein>
    <recommendedName>
        <fullName evidence="4">Thionin-like protein</fullName>
    </recommendedName>
</protein>
<keyword evidence="1" id="KW-0732">Signal</keyword>
<evidence type="ECO:0000256" key="1">
    <source>
        <dbReference type="SAM" id="SignalP"/>
    </source>
</evidence>
<sequence>MKTNGVAIMMIIMLGFAQAYSYSNHESDNVFDKLSCPAQCGIDCVIANLLYPVCYAICVSKCHKKSSNAVNDCLSTCGLTNPINVKSPAARDAAIHQVESCLQKCGEK</sequence>
<dbReference type="AlphaFoldDB" id="A0ABD1MQ97"/>
<proteinExistence type="predicted"/>
<feature type="signal peptide" evidence="1">
    <location>
        <begin position="1"/>
        <end position="19"/>
    </location>
</feature>
<dbReference type="EMBL" id="JBGMDY010000004">
    <property type="protein sequence ID" value="KAL2337682.1"/>
    <property type="molecule type" value="Genomic_DNA"/>
</dbReference>
<evidence type="ECO:0000313" key="2">
    <source>
        <dbReference type="EMBL" id="KAL2337682.1"/>
    </source>
</evidence>
<comment type="caution">
    <text evidence="2">The sequence shown here is derived from an EMBL/GenBank/DDBJ whole genome shotgun (WGS) entry which is preliminary data.</text>
</comment>
<gene>
    <name evidence="2" type="ORF">Fmac_012128</name>
</gene>
<evidence type="ECO:0000313" key="3">
    <source>
        <dbReference type="Proteomes" id="UP001603857"/>
    </source>
</evidence>
<evidence type="ECO:0008006" key="4">
    <source>
        <dbReference type="Google" id="ProtNLM"/>
    </source>
</evidence>
<feature type="chain" id="PRO_5044857607" description="Thionin-like protein" evidence="1">
    <location>
        <begin position="20"/>
        <end position="108"/>
    </location>
</feature>
<organism evidence="2 3">
    <name type="scientific">Flemingia macrophylla</name>
    <dbReference type="NCBI Taxonomy" id="520843"/>
    <lineage>
        <taxon>Eukaryota</taxon>
        <taxon>Viridiplantae</taxon>
        <taxon>Streptophyta</taxon>
        <taxon>Embryophyta</taxon>
        <taxon>Tracheophyta</taxon>
        <taxon>Spermatophyta</taxon>
        <taxon>Magnoliopsida</taxon>
        <taxon>eudicotyledons</taxon>
        <taxon>Gunneridae</taxon>
        <taxon>Pentapetalae</taxon>
        <taxon>rosids</taxon>
        <taxon>fabids</taxon>
        <taxon>Fabales</taxon>
        <taxon>Fabaceae</taxon>
        <taxon>Papilionoideae</taxon>
        <taxon>50 kb inversion clade</taxon>
        <taxon>NPAAA clade</taxon>
        <taxon>indigoferoid/millettioid clade</taxon>
        <taxon>Phaseoleae</taxon>
        <taxon>Flemingia</taxon>
    </lineage>
</organism>
<keyword evidence="3" id="KW-1185">Reference proteome</keyword>
<dbReference type="Proteomes" id="UP001603857">
    <property type="component" value="Unassembled WGS sequence"/>
</dbReference>